<name>B5ICY8_ACIB4</name>
<evidence type="ECO:0000256" key="3">
    <source>
        <dbReference type="ARBA" id="ARBA00022692"/>
    </source>
</evidence>
<evidence type="ECO:0000256" key="5">
    <source>
        <dbReference type="ARBA" id="ARBA00023136"/>
    </source>
</evidence>
<dbReference type="GO" id="GO:0005886">
    <property type="term" value="C:plasma membrane"/>
    <property type="evidence" value="ECO:0007669"/>
    <property type="project" value="UniProtKB-SubCell"/>
</dbReference>
<evidence type="ECO:0000256" key="1">
    <source>
        <dbReference type="ARBA" id="ARBA00004651"/>
    </source>
</evidence>
<reference evidence="6" key="1">
    <citation type="submission" date="2010-02" db="EMBL/GenBank/DDBJ databases">
        <title>Complete sequence of Aciduliprofundum boonei T469.</title>
        <authorList>
            <consortium name="US DOE Joint Genome Institute"/>
            <person name="Lucas S."/>
            <person name="Copeland A."/>
            <person name="Lapidus A."/>
            <person name="Cheng J.-F."/>
            <person name="Bruce D."/>
            <person name="Goodwin L."/>
            <person name="Pitluck S."/>
            <person name="Saunders E."/>
            <person name="Detter J.C."/>
            <person name="Han C."/>
            <person name="Tapia R."/>
            <person name="Land M."/>
            <person name="Hauser L."/>
            <person name="Kyrpides N."/>
            <person name="Mikhailova N."/>
            <person name="Flores G."/>
            <person name="Reysenbach A.-L."/>
            <person name="Woyke T."/>
        </authorList>
    </citation>
    <scope>NUCLEOTIDE SEQUENCE</scope>
    <source>
        <strain evidence="6">T469</strain>
    </source>
</reference>
<evidence type="ECO:0000256" key="2">
    <source>
        <dbReference type="ARBA" id="ARBA00022475"/>
    </source>
</evidence>
<dbReference type="eggNOG" id="arCOG00899">
    <property type="taxonomic scope" value="Archaea"/>
</dbReference>
<sequence>MELKKYKKWMIISIVISATSLAIIYMMSATKQAEEIILTIHPLIILVALLFNLFSWMAWALRIKILASALNTKVTYSKAFKIVMVSHFMASVTPSSMGGEPMRIYMLTQDEIAQGDTSVGNATALTLGERLIDFIFFGVTLPILLLLVGLSVDLTGVRYLLIGSGVLLGLLGILTFYIVTHPHKFNKLSKKVNKLLKFFIKDKSKRKRIILKMEQEFGVFSSGIISLFKHKKWHLLATIATTALMWSFGFMIPSIILIGLGLPPIWLLSYTFQMIIVLITMIPISPGGSGLAEFSAYFLYGQQVPKEFLGPLIVVWRILTFYMNLGVGLVYTLHYIAKGK</sequence>
<protein>
    <recommendedName>
        <fullName evidence="8">Flippase-like domain-containing protein</fullName>
    </recommendedName>
</protein>
<evidence type="ECO:0000256" key="4">
    <source>
        <dbReference type="ARBA" id="ARBA00022989"/>
    </source>
</evidence>
<dbReference type="NCBIfam" id="TIGR00374">
    <property type="entry name" value="flippase-like domain"/>
    <property type="match status" value="1"/>
</dbReference>
<dbReference type="Proteomes" id="UP000001400">
    <property type="component" value="Chromosome"/>
</dbReference>
<dbReference type="STRING" id="439481.Aboo_1443"/>
<dbReference type="EMBL" id="CP001941">
    <property type="protein sequence ID" value="ADD09250.1"/>
    <property type="molecule type" value="Genomic_DNA"/>
</dbReference>
<dbReference type="RefSeq" id="WP_008084097.1">
    <property type="nucleotide sequence ID" value="NC_013926.1"/>
</dbReference>
<dbReference type="GeneID" id="8828408"/>
<accession>B5ICY8</accession>
<dbReference type="OrthoDB" id="15513at2157"/>
<evidence type="ECO:0008006" key="8">
    <source>
        <dbReference type="Google" id="ProtNLM"/>
    </source>
</evidence>
<keyword evidence="4" id="KW-1133">Transmembrane helix</keyword>
<dbReference type="AlphaFoldDB" id="B5ICY8"/>
<organism evidence="6 7">
    <name type="scientific">Aciduliprofundum boonei (strain DSM 19572 / T469)</name>
    <dbReference type="NCBI Taxonomy" id="439481"/>
    <lineage>
        <taxon>Archaea</taxon>
        <taxon>Methanobacteriati</taxon>
        <taxon>Thermoplasmatota</taxon>
        <taxon>DHVE2 group</taxon>
        <taxon>Candidatus Aciduliprofundum</taxon>
    </lineage>
</organism>
<keyword evidence="3" id="KW-0812">Transmembrane</keyword>
<proteinExistence type="predicted"/>
<dbReference type="InterPro" id="IPR022791">
    <property type="entry name" value="L-PG_synthase/AglD"/>
</dbReference>
<evidence type="ECO:0000313" key="6">
    <source>
        <dbReference type="EMBL" id="ADD09250.1"/>
    </source>
</evidence>
<comment type="subcellular location">
    <subcellularLocation>
        <location evidence="1">Cell membrane</location>
        <topology evidence="1">Multi-pass membrane protein</topology>
    </subcellularLocation>
</comment>
<dbReference type="PANTHER" id="PTHR37693">
    <property type="entry name" value="PHOSPHATIDYLGLYCEROL LYSYLTRANSFERASE"/>
    <property type="match status" value="1"/>
</dbReference>
<dbReference type="Pfam" id="PF03706">
    <property type="entry name" value="LPG_synthase_TM"/>
    <property type="match status" value="1"/>
</dbReference>
<dbReference type="KEGG" id="abi:Aboo_1443"/>
<evidence type="ECO:0000313" key="7">
    <source>
        <dbReference type="Proteomes" id="UP000001400"/>
    </source>
</evidence>
<keyword evidence="5" id="KW-0472">Membrane</keyword>
<dbReference type="PANTHER" id="PTHR37693:SF1">
    <property type="entry name" value="INTEGRAL MEMBRANE PROTEIN"/>
    <property type="match status" value="1"/>
</dbReference>
<keyword evidence="7" id="KW-1185">Reference proteome</keyword>
<dbReference type="HOGENOM" id="CLU_039146_1_0_2"/>
<gene>
    <name evidence="6" type="ordered locus">Aboo_1443</name>
</gene>
<keyword evidence="2" id="KW-1003">Cell membrane</keyword>